<evidence type="ECO:0000313" key="2">
    <source>
        <dbReference type="Proteomes" id="UP000249165"/>
    </source>
</evidence>
<evidence type="ECO:0000313" key="1">
    <source>
        <dbReference type="EMBL" id="RAK19009.1"/>
    </source>
</evidence>
<dbReference type="AlphaFoldDB" id="A0A327YL80"/>
<reference evidence="1 2" key="1">
    <citation type="submission" date="2018-06" db="EMBL/GenBank/DDBJ databases">
        <title>Genomic Encyclopedia of Archaeal and Bacterial Type Strains, Phase II (KMG-II): from individual species to whole genera.</title>
        <authorList>
            <person name="Goeker M."/>
        </authorList>
    </citation>
    <scope>NUCLEOTIDE SEQUENCE [LARGE SCALE GENOMIC DNA]</scope>
    <source>
        <strain evidence="1 2">DSM 22011</strain>
    </source>
</reference>
<dbReference type="EMBL" id="QLMG01000010">
    <property type="protein sequence ID" value="RAK19009.1"/>
    <property type="molecule type" value="Genomic_DNA"/>
</dbReference>
<comment type="caution">
    <text evidence="1">The sequence shown here is derived from an EMBL/GenBank/DDBJ whole genome shotgun (WGS) entry which is preliminary data.</text>
</comment>
<dbReference type="Proteomes" id="UP000249165">
    <property type="component" value="Unassembled WGS sequence"/>
</dbReference>
<name>A0A327YL80_9RHOB</name>
<proteinExistence type="predicted"/>
<accession>A0A327YL80</accession>
<gene>
    <name evidence="1" type="ORF">ATI53_101051</name>
</gene>
<organism evidence="1 2">
    <name type="scientific">Salipiger aestuarii</name>
    <dbReference type="NCBI Taxonomy" id="568098"/>
    <lineage>
        <taxon>Bacteria</taxon>
        <taxon>Pseudomonadati</taxon>
        <taxon>Pseudomonadota</taxon>
        <taxon>Alphaproteobacteria</taxon>
        <taxon>Rhodobacterales</taxon>
        <taxon>Roseobacteraceae</taxon>
        <taxon>Salipiger</taxon>
    </lineage>
</organism>
<protein>
    <submittedName>
        <fullName evidence="1">Uncharacterized protein</fullName>
    </submittedName>
</protein>
<keyword evidence="2" id="KW-1185">Reference proteome</keyword>
<sequence length="52" mass="5664">MHARALAERPTPVPLLMRKTSSATTMGTGVILMSGSHAEHIRYDLSMVGNRL</sequence>